<keyword evidence="9" id="KW-0677">Repeat</keyword>
<evidence type="ECO:0000256" key="4">
    <source>
        <dbReference type="ARBA" id="ARBA00021741"/>
    </source>
</evidence>
<feature type="transmembrane region" description="Helical" evidence="14">
    <location>
        <begin position="46"/>
        <end position="69"/>
    </location>
</feature>
<evidence type="ECO:0000256" key="9">
    <source>
        <dbReference type="ARBA" id="ARBA00022737"/>
    </source>
</evidence>
<dbReference type="InterPro" id="IPR004316">
    <property type="entry name" value="SWEET_rpt"/>
</dbReference>
<sequence>MFTTGLSDLHKMFSTRSVDNIQFLPFLTTDLNNIGWFYYGYLKDDWTLMSVNCIGISLQTLYILVYLRFTPEKCSILMKCLVSLAVLFLGYCYFYIQIPDVPTRLSRLGLFFSILTIGMYMSPLIDLAKIIKTKSTKCLSFPLTVATFLTSTSWVLYGMQLNDPYIMVPNFPGILTSLLRFWLFWQYPSEKETYQYRQVQA</sequence>
<dbReference type="Gene3D" id="1.20.1280.290">
    <property type="match status" value="2"/>
</dbReference>
<evidence type="ECO:0000256" key="7">
    <source>
        <dbReference type="ARBA" id="ARBA00022597"/>
    </source>
</evidence>
<keyword evidence="7" id="KW-0762">Sugar transport</keyword>
<dbReference type="Pfam" id="PF03083">
    <property type="entry name" value="MtN3_slv"/>
    <property type="match status" value="2"/>
</dbReference>
<organism evidence="15 16">
    <name type="scientific">Pleurodeles waltl</name>
    <name type="common">Iberian ribbed newt</name>
    <dbReference type="NCBI Taxonomy" id="8319"/>
    <lineage>
        <taxon>Eukaryota</taxon>
        <taxon>Metazoa</taxon>
        <taxon>Chordata</taxon>
        <taxon>Craniata</taxon>
        <taxon>Vertebrata</taxon>
        <taxon>Euteleostomi</taxon>
        <taxon>Amphibia</taxon>
        <taxon>Batrachia</taxon>
        <taxon>Caudata</taxon>
        <taxon>Salamandroidea</taxon>
        <taxon>Salamandridae</taxon>
        <taxon>Pleurodelinae</taxon>
        <taxon>Pleurodeles</taxon>
    </lineage>
</organism>
<dbReference type="GO" id="GO:0051119">
    <property type="term" value="F:sugar transmembrane transporter activity"/>
    <property type="evidence" value="ECO:0007669"/>
    <property type="project" value="InterPro"/>
</dbReference>
<dbReference type="PANTHER" id="PTHR10791:SF30">
    <property type="entry name" value="SUGAR TRANSPORTER SWEET1"/>
    <property type="match status" value="1"/>
</dbReference>
<dbReference type="AlphaFoldDB" id="A0AAV7KN31"/>
<evidence type="ECO:0000256" key="12">
    <source>
        <dbReference type="ARBA" id="ARBA00023136"/>
    </source>
</evidence>
<keyword evidence="11" id="KW-0333">Golgi apparatus</keyword>
<evidence type="ECO:0000256" key="11">
    <source>
        <dbReference type="ARBA" id="ARBA00023034"/>
    </source>
</evidence>
<keyword evidence="10 14" id="KW-1133">Transmembrane helix</keyword>
<name>A0AAV7KN31_PLEWA</name>
<accession>A0AAV7KN31</accession>
<reference evidence="15" key="1">
    <citation type="journal article" date="2022" name="bioRxiv">
        <title>Sequencing and chromosome-scale assembly of the giantPleurodeles waltlgenome.</title>
        <authorList>
            <person name="Brown T."/>
            <person name="Elewa A."/>
            <person name="Iarovenko S."/>
            <person name="Subramanian E."/>
            <person name="Araus A.J."/>
            <person name="Petzold A."/>
            <person name="Susuki M."/>
            <person name="Suzuki K.-i.T."/>
            <person name="Hayashi T."/>
            <person name="Toyoda A."/>
            <person name="Oliveira C."/>
            <person name="Osipova E."/>
            <person name="Leigh N.D."/>
            <person name="Simon A."/>
            <person name="Yun M.H."/>
        </authorList>
    </citation>
    <scope>NUCLEOTIDE SEQUENCE</scope>
    <source>
        <strain evidence="15">20211129_DDA</strain>
        <tissue evidence="15">Liver</tissue>
    </source>
</reference>
<keyword evidence="12 14" id="KW-0472">Membrane</keyword>
<keyword evidence="8 14" id="KW-0812">Transmembrane</keyword>
<dbReference type="FunFam" id="1.20.1280.290:FF:000021">
    <property type="entry name" value="Solute carrier family 50 member 1"/>
    <property type="match status" value="1"/>
</dbReference>
<dbReference type="EMBL" id="JANPWB010000016">
    <property type="protein sequence ID" value="KAJ1080671.1"/>
    <property type="molecule type" value="Genomic_DNA"/>
</dbReference>
<evidence type="ECO:0000256" key="6">
    <source>
        <dbReference type="ARBA" id="ARBA00022475"/>
    </source>
</evidence>
<evidence type="ECO:0000256" key="14">
    <source>
        <dbReference type="SAM" id="Phobius"/>
    </source>
</evidence>
<feature type="transmembrane region" description="Helical" evidence="14">
    <location>
        <begin position="165"/>
        <end position="185"/>
    </location>
</feature>
<proteinExistence type="inferred from homology"/>
<comment type="caution">
    <text evidence="15">The sequence shown here is derived from an EMBL/GenBank/DDBJ whole genome shotgun (WGS) entry which is preliminary data.</text>
</comment>
<evidence type="ECO:0000256" key="13">
    <source>
        <dbReference type="ARBA" id="ARBA00031430"/>
    </source>
</evidence>
<comment type="similarity">
    <text evidence="3">Belongs to the SWEET sugar transporter family.</text>
</comment>
<dbReference type="Proteomes" id="UP001066276">
    <property type="component" value="Chromosome 12"/>
</dbReference>
<dbReference type="FunFam" id="1.20.1280.290:FF:000010">
    <property type="entry name" value="Sugar transporter SWEET"/>
    <property type="match status" value="1"/>
</dbReference>
<evidence type="ECO:0000256" key="10">
    <source>
        <dbReference type="ARBA" id="ARBA00022989"/>
    </source>
</evidence>
<keyword evidence="16" id="KW-1185">Reference proteome</keyword>
<gene>
    <name evidence="15" type="ORF">NDU88_000865</name>
</gene>
<feature type="transmembrane region" description="Helical" evidence="14">
    <location>
        <begin position="108"/>
        <end position="127"/>
    </location>
</feature>
<evidence type="ECO:0000313" key="15">
    <source>
        <dbReference type="EMBL" id="KAJ1080671.1"/>
    </source>
</evidence>
<dbReference type="GO" id="GO:0005886">
    <property type="term" value="C:plasma membrane"/>
    <property type="evidence" value="ECO:0007669"/>
    <property type="project" value="UniProtKB-SubCell"/>
</dbReference>
<keyword evidence="5" id="KW-0813">Transport</keyword>
<protein>
    <recommendedName>
        <fullName evidence="4">Sugar transporter SWEET1</fullName>
    </recommendedName>
    <alternativeName>
        <fullName evidence="13">Solute carrier family 50 member 1</fullName>
    </alternativeName>
</protein>
<evidence type="ECO:0000313" key="16">
    <source>
        <dbReference type="Proteomes" id="UP001066276"/>
    </source>
</evidence>
<evidence type="ECO:0000256" key="5">
    <source>
        <dbReference type="ARBA" id="ARBA00022448"/>
    </source>
</evidence>
<evidence type="ECO:0000256" key="8">
    <source>
        <dbReference type="ARBA" id="ARBA00022692"/>
    </source>
</evidence>
<comment type="subcellular location">
    <subcellularLocation>
        <location evidence="1">Cell membrane</location>
        <topology evidence="1">Multi-pass membrane protein</topology>
    </subcellularLocation>
    <subcellularLocation>
        <location evidence="2">Golgi apparatus membrane</location>
        <topology evidence="2">Multi-pass membrane protein</topology>
    </subcellularLocation>
</comment>
<feature type="transmembrane region" description="Helical" evidence="14">
    <location>
        <begin position="76"/>
        <end position="96"/>
    </location>
</feature>
<evidence type="ECO:0000256" key="1">
    <source>
        <dbReference type="ARBA" id="ARBA00004651"/>
    </source>
</evidence>
<dbReference type="GO" id="GO:0000139">
    <property type="term" value="C:Golgi membrane"/>
    <property type="evidence" value="ECO:0007669"/>
    <property type="project" value="UniProtKB-SubCell"/>
</dbReference>
<feature type="transmembrane region" description="Helical" evidence="14">
    <location>
        <begin position="139"/>
        <end position="159"/>
    </location>
</feature>
<dbReference type="InterPro" id="IPR047664">
    <property type="entry name" value="SWEET"/>
</dbReference>
<dbReference type="PANTHER" id="PTHR10791">
    <property type="entry name" value="RAG1-ACTIVATING PROTEIN 1"/>
    <property type="match status" value="1"/>
</dbReference>
<evidence type="ECO:0000256" key="2">
    <source>
        <dbReference type="ARBA" id="ARBA00004653"/>
    </source>
</evidence>
<keyword evidence="6" id="KW-1003">Cell membrane</keyword>
<evidence type="ECO:0000256" key="3">
    <source>
        <dbReference type="ARBA" id="ARBA00007809"/>
    </source>
</evidence>